<comment type="similarity">
    <text evidence="5">Belongs to the TRAFAC class myosin-kinesin ATPase superfamily. Kinesin family.</text>
</comment>
<sequence length="1369" mass="151579">MIDVGDMSGSNGGMSLSALTSVLLAIFNGQRYLPHRENKLTLLLKEVLGSLTCHAAMIVHISPSPKHSQHTLATLQLASRVHRMRRKKLRGVGGSNSGGSSDGSLSKSSGGETSAGSSSMDFSSSEQSCDTVIYIGGGGPGDATDNEHPPVFMPHHTNQQMWPIARLRSMEHLRPHSASPTPAHTRRAASASPTPTSRSVPNGRSQGKPRPPPRTVSNISSPLNSGKVIPVGSFIRHQPGVSRIEYNNKEGQKPLLSSFKPQVTLGPLVPGDLRHFNYNAYEEPNNLVPMFKQVDSHKQRIVQFQVHPQQLQAQQIQQQQAQIFILQQTQNKQKLHQNQIYQHQVSSQNQQQLLQQANQQQNIQQPLYQHQYMQAQQQLLQMQQQQHQVKLQQLQQHQLSQHANRVNSKIPTDTVVSDEQWIDGPRVHKSRVAAAQKLKTNKAETWVDGPQVTPIGYGFMDDHKKTMIERWVAVQTAQVVEQLEQQQTVPSQTATQNSAAQQHFSHLTQFRTCEESTLDSDQDTLSEDPPSGGGQANCADVGLPPEPNLIEELERKNLIPAEDPKLPEDTNASPSDRELFSKECLVEDKSTEPQISPDEASVADEPSIDDICSQCEALAEECEELSSLLSCEEEECKRQAHLGLATVLEEPELEAAITTDVEELCNDDVDEKGHEADEEESTTPQKGWIRRSLASSGTHHSTELIEVQIPDYPVITVDSCIQVCEEDIIRTLADTPCQSEVMSLETSDDHPLRVLSEENLTCASTFTDSYSQMGETGDEDDSDDENSRPFSLFEVTDYGRVCQDLSIALQSDISNRNLHELAKIHELYRTLARQSPRVHTGGTKLQAATLAEILANSRDFLLEDQKPLMEDDSICSEPAQAEGKLCRHCNKKQLRHGDSILKLESALKSKSMWLSRPLDLEDSASDKCIGTDDTDLPEDHCTCDVQSDLVPYIPSMFFNLSSVKNHCSVSNLTLAHQASNSSLQLKDMPLSDSTETFVERVSMNGISLPEYIEDIEANVVLCNPVQYDYCKEGDVNDDKTLTGKSDNESDCISNISEDSEYLMQTSKLSKFLCVGVGRSKSKSPYKVAKQNNNKIVENKKNVVKTKEIKTKIPVKSRESSKSPDRNSKNLIKSPSRVVSQSAAKQNIIRRSDTASVRTRWGKSARVGAVKSPAPTNRGSYRYTCALMYPPDAPTPAEGYDSGHDSGAATQGSATPLENNEAWRTTQNLQPHKHHAAANNGSLGTNPSLGESSGYESIPRDSECSSFSSSQDSEMDEEHRRDAQAQSLALLNHQEKSLISPSSSSKMEVEKWSEEDVKRYEGRPRASEIPQLRASRQQVLLLKATQKSLKVDLAQAKGTLNVPSESWNYE</sequence>
<dbReference type="PANTHER" id="PTHR21608">
    <property type="entry name" value="KINESIN-LIKE PROTEIN CG14535"/>
    <property type="match status" value="1"/>
</dbReference>
<feature type="compositionally biased region" description="Basic and acidic residues" evidence="6">
    <location>
        <begin position="1112"/>
        <end position="1127"/>
    </location>
</feature>
<feature type="region of interest" description="Disordered" evidence="6">
    <location>
        <begin position="558"/>
        <end position="577"/>
    </location>
</feature>
<feature type="compositionally biased region" description="Polar residues" evidence="6">
    <location>
        <begin position="1128"/>
        <end position="1144"/>
    </location>
</feature>
<dbReference type="PROSITE" id="PS50067">
    <property type="entry name" value="KINESIN_MOTOR_2"/>
    <property type="match status" value="1"/>
</dbReference>
<dbReference type="Gene3D" id="3.40.850.10">
    <property type="entry name" value="Kinesin motor domain"/>
    <property type="match status" value="1"/>
</dbReference>
<feature type="compositionally biased region" description="Gly residues" evidence="6">
    <location>
        <begin position="91"/>
        <end position="101"/>
    </location>
</feature>
<feature type="region of interest" description="Disordered" evidence="6">
    <location>
        <begin position="767"/>
        <end position="789"/>
    </location>
</feature>
<reference evidence="8 9" key="1">
    <citation type="submission" date="2023-11" db="EMBL/GenBank/DDBJ databases">
        <title>Halocaridina rubra genome assembly.</title>
        <authorList>
            <person name="Smith C."/>
        </authorList>
    </citation>
    <scope>NUCLEOTIDE SEQUENCE [LARGE SCALE GENOMIC DNA]</scope>
    <source>
        <strain evidence="8">EP-1</strain>
        <tissue evidence="8">Whole</tissue>
    </source>
</reference>
<keyword evidence="2" id="KW-0547">Nucleotide-binding</keyword>
<dbReference type="InterPro" id="IPR036961">
    <property type="entry name" value="Kinesin_motor_dom_sf"/>
</dbReference>
<evidence type="ECO:0000259" key="7">
    <source>
        <dbReference type="PROSITE" id="PS50067"/>
    </source>
</evidence>
<name>A0AAN9AAX7_HALRR</name>
<comment type="caution">
    <text evidence="8">The sequence shown here is derived from an EMBL/GenBank/DDBJ whole genome shotgun (WGS) entry which is preliminary data.</text>
</comment>
<feature type="compositionally biased region" description="Low complexity" evidence="6">
    <location>
        <begin position="188"/>
        <end position="201"/>
    </location>
</feature>
<feature type="region of interest" description="Disordered" evidence="6">
    <location>
        <begin position="1227"/>
        <end position="1309"/>
    </location>
</feature>
<dbReference type="InterPro" id="IPR027640">
    <property type="entry name" value="Kinesin-like_fam"/>
</dbReference>
<keyword evidence="4" id="KW-0206">Cytoskeleton</keyword>
<evidence type="ECO:0000313" key="9">
    <source>
        <dbReference type="Proteomes" id="UP001381693"/>
    </source>
</evidence>
<feature type="non-terminal residue" evidence="8">
    <location>
        <position position="1369"/>
    </location>
</feature>
<dbReference type="GO" id="GO:0008017">
    <property type="term" value="F:microtubule binding"/>
    <property type="evidence" value="ECO:0007669"/>
    <property type="project" value="InterPro"/>
</dbReference>
<gene>
    <name evidence="8" type="ORF">SK128_026640</name>
</gene>
<comment type="subcellular location">
    <subcellularLocation>
        <location evidence="1">Cytoplasm</location>
        <location evidence="1">Cytoskeleton</location>
    </subcellularLocation>
</comment>
<feature type="region of interest" description="Disordered" evidence="6">
    <location>
        <begin position="513"/>
        <end position="546"/>
    </location>
</feature>
<feature type="region of interest" description="Disordered" evidence="6">
    <location>
        <begin position="1112"/>
        <end position="1180"/>
    </location>
</feature>
<evidence type="ECO:0000256" key="2">
    <source>
        <dbReference type="ARBA" id="ARBA00022741"/>
    </source>
</evidence>
<dbReference type="GO" id="GO:0003777">
    <property type="term" value="F:microtubule motor activity"/>
    <property type="evidence" value="ECO:0007669"/>
    <property type="project" value="InterPro"/>
</dbReference>
<evidence type="ECO:0000256" key="1">
    <source>
        <dbReference type="ARBA" id="ARBA00004245"/>
    </source>
</evidence>
<dbReference type="GO" id="GO:0015630">
    <property type="term" value="C:microtubule cytoskeleton"/>
    <property type="evidence" value="ECO:0007669"/>
    <property type="project" value="UniProtKB-ARBA"/>
</dbReference>
<proteinExistence type="inferred from homology"/>
<feature type="region of interest" description="Disordered" evidence="6">
    <location>
        <begin position="88"/>
        <end position="155"/>
    </location>
</feature>
<dbReference type="Pfam" id="PF00225">
    <property type="entry name" value="Kinesin"/>
    <property type="match status" value="1"/>
</dbReference>
<evidence type="ECO:0000256" key="4">
    <source>
        <dbReference type="ARBA" id="ARBA00023212"/>
    </source>
</evidence>
<accession>A0AAN9AAX7</accession>
<protein>
    <recommendedName>
        <fullName evidence="7">Kinesin motor domain-containing protein</fullName>
    </recommendedName>
</protein>
<dbReference type="PANTHER" id="PTHR21608:SF7">
    <property type="entry name" value="KINESIN-LIKE PROTEIN CG14535"/>
    <property type="match status" value="1"/>
</dbReference>
<feature type="region of interest" description="Disordered" evidence="6">
    <location>
        <begin position="1193"/>
        <end position="1214"/>
    </location>
</feature>
<dbReference type="GO" id="GO:0007018">
    <property type="term" value="P:microtubule-based movement"/>
    <property type="evidence" value="ECO:0007669"/>
    <property type="project" value="InterPro"/>
</dbReference>
<feature type="compositionally biased region" description="Basic and acidic residues" evidence="6">
    <location>
        <begin position="558"/>
        <end position="568"/>
    </location>
</feature>
<evidence type="ECO:0000313" key="8">
    <source>
        <dbReference type="EMBL" id="KAK7081054.1"/>
    </source>
</evidence>
<dbReference type="SUPFAM" id="SSF52540">
    <property type="entry name" value="P-loop containing nucleoside triphosphate hydrolases"/>
    <property type="match status" value="1"/>
</dbReference>
<feature type="domain" description="Kinesin motor" evidence="7">
    <location>
        <begin position="1"/>
        <end position="84"/>
    </location>
</feature>
<feature type="compositionally biased region" description="Polar residues" evidence="6">
    <location>
        <begin position="215"/>
        <end position="224"/>
    </location>
</feature>
<feature type="compositionally biased region" description="Acidic residues" evidence="6">
    <location>
        <begin position="516"/>
        <end position="526"/>
    </location>
</feature>
<feature type="region of interest" description="Disordered" evidence="6">
    <location>
        <begin position="671"/>
        <end position="690"/>
    </location>
</feature>
<evidence type="ECO:0000256" key="5">
    <source>
        <dbReference type="PROSITE-ProRule" id="PRU00283"/>
    </source>
</evidence>
<evidence type="ECO:0000256" key="3">
    <source>
        <dbReference type="ARBA" id="ARBA00022840"/>
    </source>
</evidence>
<feature type="compositionally biased region" description="Acidic residues" evidence="6">
    <location>
        <begin position="671"/>
        <end position="681"/>
    </location>
</feature>
<feature type="region of interest" description="Disordered" evidence="6">
    <location>
        <begin position="174"/>
        <end position="231"/>
    </location>
</feature>
<organism evidence="8 9">
    <name type="scientific">Halocaridina rubra</name>
    <name type="common">Hawaiian red shrimp</name>
    <dbReference type="NCBI Taxonomy" id="373956"/>
    <lineage>
        <taxon>Eukaryota</taxon>
        <taxon>Metazoa</taxon>
        <taxon>Ecdysozoa</taxon>
        <taxon>Arthropoda</taxon>
        <taxon>Crustacea</taxon>
        <taxon>Multicrustacea</taxon>
        <taxon>Malacostraca</taxon>
        <taxon>Eumalacostraca</taxon>
        <taxon>Eucarida</taxon>
        <taxon>Decapoda</taxon>
        <taxon>Pleocyemata</taxon>
        <taxon>Caridea</taxon>
        <taxon>Atyoidea</taxon>
        <taxon>Atyidae</taxon>
        <taxon>Halocaridina</taxon>
    </lineage>
</organism>
<keyword evidence="4" id="KW-0963">Cytoplasm</keyword>
<keyword evidence="3" id="KW-0067">ATP-binding</keyword>
<dbReference type="InterPro" id="IPR001752">
    <property type="entry name" value="Kinesin_motor_dom"/>
</dbReference>
<dbReference type="InterPro" id="IPR027417">
    <property type="entry name" value="P-loop_NTPase"/>
</dbReference>
<comment type="caution">
    <text evidence="5">Lacks conserved residue(s) required for the propagation of feature annotation.</text>
</comment>
<dbReference type="GO" id="GO:0005524">
    <property type="term" value="F:ATP binding"/>
    <property type="evidence" value="ECO:0007669"/>
    <property type="project" value="UniProtKB-KW"/>
</dbReference>
<evidence type="ECO:0000256" key="6">
    <source>
        <dbReference type="SAM" id="MobiDB-lite"/>
    </source>
</evidence>
<feature type="compositionally biased region" description="Polar residues" evidence="6">
    <location>
        <begin position="1238"/>
        <end position="1254"/>
    </location>
</feature>
<feature type="compositionally biased region" description="Low complexity" evidence="6">
    <location>
        <begin position="102"/>
        <end position="128"/>
    </location>
</feature>
<dbReference type="Proteomes" id="UP001381693">
    <property type="component" value="Unassembled WGS sequence"/>
</dbReference>
<dbReference type="EMBL" id="JAXCGZ010005715">
    <property type="protein sequence ID" value="KAK7081054.1"/>
    <property type="molecule type" value="Genomic_DNA"/>
</dbReference>
<keyword evidence="9" id="KW-1185">Reference proteome</keyword>